<evidence type="ECO:0000313" key="11">
    <source>
        <dbReference type="Proteomes" id="UP000286997"/>
    </source>
</evidence>
<dbReference type="HAMAP" id="MF_00966">
    <property type="entry name" value="G6PD"/>
    <property type="match status" value="1"/>
</dbReference>
<dbReference type="GO" id="GO:0009051">
    <property type="term" value="P:pentose-phosphate shunt, oxidative branch"/>
    <property type="evidence" value="ECO:0007669"/>
    <property type="project" value="TreeGrafter"/>
</dbReference>
<comment type="caution">
    <text evidence="10">The sequence shown here is derived from an EMBL/GenBank/DDBJ whole genome shotgun (WGS) entry which is preliminary data.</text>
</comment>
<feature type="domain" description="Glucose-6-phosphate dehydrogenase NAD-binding" evidence="8">
    <location>
        <begin position="19"/>
        <end position="209"/>
    </location>
</feature>
<dbReference type="GO" id="GO:0050661">
    <property type="term" value="F:NADP binding"/>
    <property type="evidence" value="ECO:0007669"/>
    <property type="project" value="UniProtKB-UniRule"/>
</dbReference>
<evidence type="ECO:0000256" key="7">
    <source>
        <dbReference type="HAMAP-Rule" id="MF_00966"/>
    </source>
</evidence>
<comment type="function">
    <text evidence="7">Catalyzes the oxidation of glucose 6-phosphate to 6-phosphogluconolactone.</text>
</comment>
<feature type="binding site" evidence="7">
    <location>
        <position position="200"/>
    </location>
    <ligand>
        <name>substrate</name>
    </ligand>
</feature>
<evidence type="ECO:0000256" key="4">
    <source>
        <dbReference type="ARBA" id="ARBA00022857"/>
    </source>
</evidence>
<dbReference type="GO" id="GO:0005829">
    <property type="term" value="C:cytosol"/>
    <property type="evidence" value="ECO:0007669"/>
    <property type="project" value="TreeGrafter"/>
</dbReference>
<keyword evidence="6 7" id="KW-0119">Carbohydrate metabolism</keyword>
<dbReference type="PANTHER" id="PTHR23429">
    <property type="entry name" value="GLUCOSE-6-PHOSPHATE 1-DEHYDROGENASE G6PD"/>
    <property type="match status" value="1"/>
</dbReference>
<feature type="binding site" evidence="7">
    <location>
        <position position="170"/>
    </location>
    <ligand>
        <name>NADP(+)</name>
        <dbReference type="ChEBI" id="CHEBI:58349"/>
    </ligand>
</feature>
<evidence type="ECO:0000256" key="2">
    <source>
        <dbReference type="ARBA" id="ARBA00009975"/>
    </source>
</evidence>
<dbReference type="PIRSF" id="PIRSF000110">
    <property type="entry name" value="G6PD"/>
    <property type="match status" value="1"/>
</dbReference>
<feature type="active site" description="Proton acceptor" evidence="7">
    <location>
        <position position="262"/>
    </location>
</feature>
<dbReference type="Gene3D" id="3.40.50.720">
    <property type="entry name" value="NAD(P)-binding Rossmann-like Domain"/>
    <property type="match status" value="1"/>
</dbReference>
<dbReference type="InterPro" id="IPR022675">
    <property type="entry name" value="G6P_DH_C"/>
</dbReference>
<dbReference type="GO" id="GO:0004345">
    <property type="term" value="F:glucose-6-phosphate dehydrogenase activity"/>
    <property type="evidence" value="ECO:0007669"/>
    <property type="project" value="UniProtKB-UniRule"/>
</dbReference>
<dbReference type="InterPro" id="IPR036291">
    <property type="entry name" value="NAD(P)-bd_dom_sf"/>
</dbReference>
<evidence type="ECO:0000256" key="1">
    <source>
        <dbReference type="ARBA" id="ARBA00004937"/>
    </source>
</evidence>
<comment type="catalytic activity">
    <reaction evidence="7">
        <text>D-glucose 6-phosphate + NADP(+) = 6-phospho-D-glucono-1,5-lactone + NADPH + H(+)</text>
        <dbReference type="Rhea" id="RHEA:15841"/>
        <dbReference type="ChEBI" id="CHEBI:15378"/>
        <dbReference type="ChEBI" id="CHEBI:57783"/>
        <dbReference type="ChEBI" id="CHEBI:57955"/>
        <dbReference type="ChEBI" id="CHEBI:58349"/>
        <dbReference type="ChEBI" id="CHEBI:61548"/>
        <dbReference type="EC" id="1.1.1.49"/>
    </reaction>
</comment>
<feature type="binding site" evidence="7">
    <location>
        <begin position="106"/>
        <end position="107"/>
    </location>
    <ligand>
        <name>NADP(+)</name>
        <dbReference type="ChEBI" id="CHEBI:58349"/>
    </ligand>
</feature>
<feature type="binding site" evidence="7">
    <location>
        <position position="238"/>
    </location>
    <ligand>
        <name>substrate</name>
    </ligand>
</feature>
<comment type="pathway">
    <text evidence="1 7">Carbohydrate degradation; pentose phosphate pathway; D-ribulose 5-phosphate from D-glucose 6-phosphate (oxidative stage): step 1/3.</text>
</comment>
<evidence type="ECO:0000256" key="3">
    <source>
        <dbReference type="ARBA" id="ARBA00022526"/>
    </source>
</evidence>
<feature type="binding site" evidence="7">
    <location>
        <position position="56"/>
    </location>
    <ligand>
        <name>NADP(+)</name>
        <dbReference type="ChEBI" id="CHEBI:58349"/>
    </ligand>
</feature>
<keyword evidence="11" id="KW-1185">Reference proteome</keyword>
<keyword evidence="5 7" id="KW-0560">Oxidoreductase</keyword>
<dbReference type="PRINTS" id="PR00079">
    <property type="entry name" value="G6PDHDRGNASE"/>
</dbReference>
<dbReference type="EMBL" id="SACP01000027">
    <property type="protein sequence ID" value="RVU14767.1"/>
    <property type="molecule type" value="Genomic_DNA"/>
</dbReference>
<feature type="binding site" evidence="7">
    <location>
        <position position="204"/>
    </location>
    <ligand>
        <name>substrate</name>
    </ligand>
</feature>
<evidence type="ECO:0000259" key="8">
    <source>
        <dbReference type="Pfam" id="PF00479"/>
    </source>
</evidence>
<dbReference type="SUPFAM" id="SSF55347">
    <property type="entry name" value="Glyceraldehyde-3-phosphate dehydrogenase-like, C-terminal domain"/>
    <property type="match status" value="1"/>
</dbReference>
<keyword evidence="3 7" id="KW-0313">Glucose metabolism</keyword>
<dbReference type="NCBIfam" id="NF009492">
    <property type="entry name" value="PRK12853.1-3"/>
    <property type="match status" value="1"/>
</dbReference>
<protein>
    <recommendedName>
        <fullName evidence="7">Glucose-6-phosphate 1-dehydrogenase</fullName>
        <shortName evidence="7">G6PD</shortName>
        <ecNumber evidence="7">1.1.1.49</ecNumber>
    </recommendedName>
</protein>
<evidence type="ECO:0000259" key="9">
    <source>
        <dbReference type="Pfam" id="PF02781"/>
    </source>
</evidence>
<gene>
    <name evidence="7" type="primary">zwf</name>
    <name evidence="10" type="ORF">EOE48_22095</name>
</gene>
<dbReference type="Pfam" id="PF00479">
    <property type="entry name" value="G6PD_N"/>
    <property type="match status" value="1"/>
</dbReference>
<accession>A0A3S2YMD5</accession>
<dbReference type="Proteomes" id="UP000286997">
    <property type="component" value="Unassembled WGS sequence"/>
</dbReference>
<dbReference type="InterPro" id="IPR022674">
    <property type="entry name" value="G6P_DH_NAD-bd"/>
</dbReference>
<dbReference type="AlphaFoldDB" id="A0A3S2YMD5"/>
<organism evidence="10 11">
    <name type="scientific">Methylobacterium oryzihabitans</name>
    <dbReference type="NCBI Taxonomy" id="2499852"/>
    <lineage>
        <taxon>Bacteria</taxon>
        <taxon>Pseudomonadati</taxon>
        <taxon>Pseudomonadota</taxon>
        <taxon>Alphaproteobacteria</taxon>
        <taxon>Hyphomicrobiales</taxon>
        <taxon>Methylobacteriaceae</taxon>
        <taxon>Methylobacterium</taxon>
    </lineage>
</organism>
<keyword evidence="4 7" id="KW-0521">NADP</keyword>
<feature type="binding site" evidence="7">
    <location>
        <position position="358"/>
    </location>
    <ligand>
        <name>substrate</name>
    </ligand>
</feature>
<dbReference type="Gene3D" id="3.30.360.10">
    <property type="entry name" value="Dihydrodipicolinate Reductase, domain 2"/>
    <property type="match status" value="1"/>
</dbReference>
<dbReference type="SUPFAM" id="SSF51735">
    <property type="entry name" value="NAD(P)-binding Rossmann-fold domains"/>
    <property type="match status" value="1"/>
</dbReference>
<dbReference type="EC" id="1.1.1.49" evidence="7"/>
<comment type="caution">
    <text evidence="7">Lacks conserved residue(s) required for the propagation of feature annotation.</text>
</comment>
<proteinExistence type="inferred from homology"/>
<comment type="similarity">
    <text evidence="2 7">Belongs to the glucose-6-phosphate dehydrogenase family.</text>
</comment>
<sequence length="510" mass="56490">MPSQPPSESPPPPDPCTLVIFGATGDLTHRLLMPALYNLALWNLLPDPISIIAVSRTETSSEDYVAELTRTVKGYLTQKGGEAGGGTFDEAVWQRVASRITYIDGDLTDGATFAEVKTRLAQVSGDPEGGSVLFYLAIAASLFGPTVEQLGKAGLVGEAEGRWRRVVIEKPFGHDLASAQALDRQILTVLDERQVFRIDHFLGKETVQNIMTFRFGNGLFEPLWRRDHIDHVQITVSETVGVEGRGQFYEATGALRDMVPNHLFQLFTLVAMEPPISFDAEAVRDRKQDVLLATRSAKPEEAVRGQYRAGTVLGEAVKDYTGEPDVAADSRTETYIALKLSIDNWRWAGVPFYLRTGKSMTGRDTEIAIRFKQAPLSLFRGTDVEQTAPNWLVLQLQPDEGISLHFGVKVPGPQVRLGAADMSFRYKDFFRIEPSTGYETLIYDAMIGDPTLFQRADTIEEGWRIVQPILDHHAKTHDAPLPYRAGSAGPKEADDLLARDGHAWRPLEKV</sequence>
<dbReference type="InterPro" id="IPR019796">
    <property type="entry name" value="G6P_DH_AS"/>
</dbReference>
<dbReference type="GO" id="GO:0006006">
    <property type="term" value="P:glucose metabolic process"/>
    <property type="evidence" value="ECO:0007669"/>
    <property type="project" value="UniProtKB-KW"/>
</dbReference>
<evidence type="ECO:0000256" key="6">
    <source>
        <dbReference type="ARBA" id="ARBA00023277"/>
    </source>
</evidence>
<dbReference type="InterPro" id="IPR001282">
    <property type="entry name" value="G6P_DH"/>
</dbReference>
<reference evidence="10 11" key="1">
    <citation type="submission" date="2019-01" db="EMBL/GenBank/DDBJ databases">
        <authorList>
            <person name="Chen W.-M."/>
        </authorList>
    </citation>
    <scope>NUCLEOTIDE SEQUENCE [LARGE SCALE GENOMIC DNA]</scope>
    <source>
        <strain evidence="10 11">TER-1</strain>
    </source>
</reference>
<dbReference type="Pfam" id="PF02781">
    <property type="entry name" value="G6PD_C"/>
    <property type="match status" value="1"/>
</dbReference>
<evidence type="ECO:0000256" key="5">
    <source>
        <dbReference type="ARBA" id="ARBA00023002"/>
    </source>
</evidence>
<feature type="domain" description="Glucose-6-phosphate dehydrogenase C-terminal" evidence="9">
    <location>
        <begin position="211"/>
        <end position="505"/>
    </location>
</feature>
<dbReference type="NCBIfam" id="TIGR00871">
    <property type="entry name" value="zwf"/>
    <property type="match status" value="1"/>
</dbReference>
<dbReference type="PROSITE" id="PS00069">
    <property type="entry name" value="G6P_DEHYDROGENASE"/>
    <property type="match status" value="1"/>
</dbReference>
<dbReference type="RefSeq" id="WP_127733047.1">
    <property type="nucleotide sequence ID" value="NZ_SACP01000027.1"/>
</dbReference>
<dbReference type="PANTHER" id="PTHR23429:SF0">
    <property type="entry name" value="GLUCOSE-6-PHOSPHATE 1-DEHYDROGENASE"/>
    <property type="match status" value="1"/>
</dbReference>
<name>A0A3S2YMD5_9HYPH</name>
<dbReference type="OrthoDB" id="9802739at2"/>
<feature type="binding site" evidence="7">
    <location>
        <position position="257"/>
    </location>
    <ligand>
        <name>substrate</name>
    </ligand>
</feature>
<evidence type="ECO:0000313" key="10">
    <source>
        <dbReference type="EMBL" id="RVU14767.1"/>
    </source>
</evidence>
<dbReference type="UniPathway" id="UPA00115">
    <property type="reaction ID" value="UER00408"/>
</dbReference>